<dbReference type="Proteomes" id="UP000249808">
    <property type="component" value="Unassembled WGS sequence"/>
</dbReference>
<dbReference type="GO" id="GO:0008081">
    <property type="term" value="F:phosphoric diester hydrolase activity"/>
    <property type="evidence" value="ECO:0007669"/>
    <property type="project" value="InterPro"/>
</dbReference>
<protein>
    <submittedName>
        <fullName evidence="2">Glycerophosphodiester phosphodiesterase</fullName>
    </submittedName>
</protein>
<organism evidence="2 3">
    <name type="scientific">Macrococcus epidermidis</name>
    <dbReference type="NCBI Taxonomy" id="1902580"/>
    <lineage>
        <taxon>Bacteria</taxon>
        <taxon>Bacillati</taxon>
        <taxon>Bacillota</taxon>
        <taxon>Bacilli</taxon>
        <taxon>Bacillales</taxon>
        <taxon>Staphylococcaceae</taxon>
        <taxon>Macrococcus</taxon>
    </lineage>
</organism>
<name>A0A327ZY00_9STAP</name>
<dbReference type="InterPro" id="IPR030395">
    <property type="entry name" value="GP_PDE_dom"/>
</dbReference>
<dbReference type="Pfam" id="PF03009">
    <property type="entry name" value="GDPD"/>
    <property type="match status" value="1"/>
</dbReference>
<evidence type="ECO:0000313" key="3">
    <source>
        <dbReference type="Proteomes" id="UP000249808"/>
    </source>
</evidence>
<dbReference type="GO" id="GO:0006629">
    <property type="term" value="P:lipid metabolic process"/>
    <property type="evidence" value="ECO:0007669"/>
    <property type="project" value="InterPro"/>
</dbReference>
<gene>
    <name evidence="2" type="ORF">BHU61_02645</name>
</gene>
<dbReference type="AlphaFoldDB" id="A0A327ZY00"/>
<accession>A0A327ZY00</accession>
<dbReference type="CDD" id="cd08561">
    <property type="entry name" value="GDPD_cytoplasmic_ScUgpQ2_like"/>
    <property type="match status" value="1"/>
</dbReference>
<dbReference type="PROSITE" id="PS51704">
    <property type="entry name" value="GP_PDE"/>
    <property type="match status" value="1"/>
</dbReference>
<evidence type="ECO:0000313" key="2">
    <source>
        <dbReference type="EMBL" id="RAK47115.1"/>
    </source>
</evidence>
<dbReference type="SUPFAM" id="SSF51695">
    <property type="entry name" value="PLC-like phosphodiesterases"/>
    <property type="match status" value="1"/>
</dbReference>
<proteinExistence type="predicted"/>
<reference evidence="2 3" key="1">
    <citation type="journal article" date="2018" name="Front. Microbiol.">
        <title>Description and Comparative Genomics of Macrococcus caseolyticus subsp. hominis subsp. nov., Macrococcus goetzii sp. nov., Macrococcus epidermidis sp. nov., and Macrococcus bohemicus sp. nov., Novel Macrococci From Human Clinical Material With Virulence Potential and Suspected Uptake of Foreign DNA by Natural Transformation.</title>
        <authorList>
            <person name="Maslanova I."/>
            <person name="Wertheimer Z."/>
            <person name="Sedlacek I."/>
            <person name="Svec P."/>
            <person name="Indrakova A."/>
            <person name="Kovarovic V."/>
            <person name="Schumann P."/>
            <person name="Sproer C."/>
            <person name="Kralova S."/>
            <person name="Sedo O."/>
            <person name="Kristofova L."/>
            <person name="Vrbovska V."/>
            <person name="Fuzik T."/>
            <person name="Petras P."/>
            <person name="Zdrahal Z."/>
            <person name="Ruzickova V."/>
            <person name="Doskar J."/>
            <person name="Pantucek R."/>
        </authorList>
    </citation>
    <scope>NUCLEOTIDE SEQUENCE [LARGE SCALE GENOMIC DNA]</scope>
    <source>
        <strain evidence="2 3">01/688</strain>
    </source>
</reference>
<dbReference type="PANTHER" id="PTHR46211">
    <property type="entry name" value="GLYCEROPHOSPHORYL DIESTER PHOSPHODIESTERASE"/>
    <property type="match status" value="1"/>
</dbReference>
<comment type="caution">
    <text evidence="2">The sequence shown here is derived from an EMBL/GenBank/DDBJ whole genome shotgun (WGS) entry which is preliminary data.</text>
</comment>
<dbReference type="InterPro" id="IPR017946">
    <property type="entry name" value="PLC-like_Pdiesterase_TIM-brl"/>
</dbReference>
<dbReference type="EMBL" id="PZJH01000001">
    <property type="protein sequence ID" value="RAK47115.1"/>
    <property type="molecule type" value="Genomic_DNA"/>
</dbReference>
<sequence length="281" mass="32081">MTSKQSARNIKPFFSKRSPYIFAHRGGLKLAPEHTMAAFNQSHKLGIDGFEIDIRLTKDNEIVVLHDALVDRVSNGSGKVCDHTLEELKQLDFGYHFKDINGEYPYRGHEDAKIVTLNELLDAFPDLLINIDIKDSKQSTPGKLAPVLLYRLIHSKQAFDRVCVTSFEDEQTLRFNAYAHDRVAVGAGQNEVARAYYAFNSGMKHMYQPNVDTFQIPTHYRGIPLNNEKFIQFLQNLNIAVGYWVINSIDEMDALLKKGVHTIVTDRPDIAMHLINEKYKK</sequence>
<dbReference type="Gene3D" id="3.20.20.190">
    <property type="entry name" value="Phosphatidylinositol (PI) phosphodiesterase"/>
    <property type="match status" value="1"/>
</dbReference>
<dbReference type="PANTHER" id="PTHR46211:SF1">
    <property type="entry name" value="GLYCEROPHOSPHODIESTER PHOSPHODIESTERASE, CYTOPLASMIC"/>
    <property type="match status" value="1"/>
</dbReference>
<evidence type="ECO:0000259" key="1">
    <source>
        <dbReference type="PROSITE" id="PS51704"/>
    </source>
</evidence>
<feature type="domain" description="GP-PDE" evidence="1">
    <location>
        <begin position="19"/>
        <end position="275"/>
    </location>
</feature>
<keyword evidence="3" id="KW-1185">Reference proteome</keyword>